<keyword evidence="5" id="KW-0732">Signal</keyword>
<name>A0A8H5H2W6_9AGAR</name>
<evidence type="ECO:0000313" key="9">
    <source>
        <dbReference type="EMBL" id="KAF5375692.1"/>
    </source>
</evidence>
<dbReference type="GO" id="GO:0016491">
    <property type="term" value="F:oxidoreductase activity"/>
    <property type="evidence" value="ECO:0007669"/>
    <property type="project" value="InterPro"/>
</dbReference>
<organism evidence="9 10">
    <name type="scientific">Tricholomella constricta</name>
    <dbReference type="NCBI Taxonomy" id="117010"/>
    <lineage>
        <taxon>Eukaryota</taxon>
        <taxon>Fungi</taxon>
        <taxon>Dikarya</taxon>
        <taxon>Basidiomycota</taxon>
        <taxon>Agaricomycotina</taxon>
        <taxon>Agaricomycetes</taxon>
        <taxon>Agaricomycetidae</taxon>
        <taxon>Agaricales</taxon>
        <taxon>Tricholomatineae</taxon>
        <taxon>Lyophyllaceae</taxon>
        <taxon>Tricholomella</taxon>
    </lineage>
</organism>
<accession>A0A8H5H2W6</accession>
<dbReference type="AlphaFoldDB" id="A0A8H5H2W6"/>
<dbReference type="Pfam" id="PF00394">
    <property type="entry name" value="Cu-oxidase"/>
    <property type="match status" value="1"/>
</dbReference>
<dbReference type="InterPro" id="IPR011707">
    <property type="entry name" value="Cu-oxidase-like_N"/>
</dbReference>
<dbReference type="Pfam" id="PF07731">
    <property type="entry name" value="Cu-oxidase_2"/>
    <property type="match status" value="1"/>
</dbReference>
<evidence type="ECO:0000259" key="8">
    <source>
        <dbReference type="Pfam" id="PF07732"/>
    </source>
</evidence>
<dbReference type="EMBL" id="JAACJP010000032">
    <property type="protein sequence ID" value="KAF5375692.1"/>
    <property type="molecule type" value="Genomic_DNA"/>
</dbReference>
<dbReference type="Gene3D" id="2.60.40.420">
    <property type="entry name" value="Cupredoxins - blue copper proteins"/>
    <property type="match status" value="3"/>
</dbReference>
<dbReference type="Proteomes" id="UP000565441">
    <property type="component" value="Unassembled WGS sequence"/>
</dbReference>
<dbReference type="InterPro" id="IPR008972">
    <property type="entry name" value="Cupredoxin"/>
</dbReference>
<feature type="signal peptide" evidence="5">
    <location>
        <begin position="1"/>
        <end position="21"/>
    </location>
</feature>
<dbReference type="PANTHER" id="PTHR11709:SF511">
    <property type="entry name" value="LACCASE"/>
    <property type="match status" value="1"/>
</dbReference>
<comment type="caution">
    <text evidence="9">The sequence shown here is derived from an EMBL/GenBank/DDBJ whole genome shotgun (WGS) entry which is preliminary data.</text>
</comment>
<dbReference type="GO" id="GO:0005507">
    <property type="term" value="F:copper ion binding"/>
    <property type="evidence" value="ECO:0007669"/>
    <property type="project" value="InterPro"/>
</dbReference>
<reference evidence="9 10" key="1">
    <citation type="journal article" date="2020" name="ISME J.">
        <title>Uncovering the hidden diversity of litter-decomposition mechanisms in mushroom-forming fungi.</title>
        <authorList>
            <person name="Floudas D."/>
            <person name="Bentzer J."/>
            <person name="Ahren D."/>
            <person name="Johansson T."/>
            <person name="Persson P."/>
            <person name="Tunlid A."/>
        </authorList>
    </citation>
    <scope>NUCLEOTIDE SEQUENCE [LARGE SCALE GENOMIC DNA]</scope>
    <source>
        <strain evidence="9 10">CBS 661.87</strain>
    </source>
</reference>
<dbReference type="SUPFAM" id="SSF49503">
    <property type="entry name" value="Cupredoxins"/>
    <property type="match status" value="3"/>
</dbReference>
<dbReference type="InterPro" id="IPR045087">
    <property type="entry name" value="Cu-oxidase_fam"/>
</dbReference>
<dbReference type="FunFam" id="2.60.40.420:FF:000045">
    <property type="entry name" value="Laccase 2"/>
    <property type="match status" value="1"/>
</dbReference>
<gene>
    <name evidence="9" type="ORF">D9615_009386</name>
</gene>
<keyword evidence="10" id="KW-1185">Reference proteome</keyword>
<sequence length="525" mass="57282">MHFFLASTALLALLKPHHASAASVDFIKTVTLDIANHDLAPDGFQQSTIVANGQYPGPAITAFKGQKLLVTVNNKLTDSSMRQSTTVSFDDIFQTTENAYNEGSAFVTTCPIAPGASYTYEVPLGEQTGTYWYHRDFAALSSFMVHSRSSVHYYSSSRSYTDPFDPHRNLYDVDDLSTLLQLGDWWQIPSVTLLTGYEGTGIVPVSDSGTVNGIGRYQGGPAVPFAVTNVISGKRYRLRIINQSARSVFTVSIDNHPLTIIETNGVSTVPHTVDIVEMLAGQRYSVVINANQPVANYWINAPFVGGLPSRNLHQNATLSRSILRYKGAPIAEPTTPWTLGPVNGTVLVEADLAPLVNTVPPPVDITISLDFQVVAGKAIWNVNNISYLPPKVPTLNQVLAGASNSADFGPTENTFVLPAHKTIQIEFPPTEDDDAHSFHLHGSNFWLIKSMSSPNQNTVNPIRRDVAGVGGSGTIVRFRTDNPGWSRHRHAIQPVQYSDIRQNANPSVAWKELCPTYDALPAELQ</sequence>
<proteinExistence type="inferred from homology"/>
<evidence type="ECO:0000256" key="2">
    <source>
        <dbReference type="ARBA" id="ARBA00023008"/>
    </source>
</evidence>
<dbReference type="PANTHER" id="PTHR11709">
    <property type="entry name" value="MULTI-COPPER OXIDASE"/>
    <property type="match status" value="1"/>
</dbReference>
<protein>
    <recommendedName>
        <fullName evidence="11">Laccase</fullName>
    </recommendedName>
</protein>
<feature type="chain" id="PRO_5034349613" description="Laccase" evidence="5">
    <location>
        <begin position="22"/>
        <end position="525"/>
    </location>
</feature>
<evidence type="ECO:0000313" key="10">
    <source>
        <dbReference type="Proteomes" id="UP000565441"/>
    </source>
</evidence>
<dbReference type="InterPro" id="IPR001117">
    <property type="entry name" value="Cu-oxidase_2nd"/>
</dbReference>
<feature type="domain" description="Plastocyanin-like" evidence="7">
    <location>
        <begin position="387"/>
        <end position="484"/>
    </location>
</feature>
<dbReference type="OrthoDB" id="2121828at2759"/>
<evidence type="ECO:0000259" key="7">
    <source>
        <dbReference type="Pfam" id="PF07731"/>
    </source>
</evidence>
<feature type="domain" description="Plastocyanin-like" evidence="6">
    <location>
        <begin position="178"/>
        <end position="328"/>
    </location>
</feature>
<feature type="domain" description="Plastocyanin-like" evidence="8">
    <location>
        <begin position="36"/>
        <end position="138"/>
    </location>
</feature>
<keyword evidence="2" id="KW-0186">Copper</keyword>
<comment type="similarity">
    <text evidence="1">Belongs to the multicopper oxidase family.</text>
</comment>
<evidence type="ECO:0000259" key="6">
    <source>
        <dbReference type="Pfam" id="PF00394"/>
    </source>
</evidence>
<evidence type="ECO:0000256" key="5">
    <source>
        <dbReference type="SAM" id="SignalP"/>
    </source>
</evidence>
<evidence type="ECO:0000256" key="1">
    <source>
        <dbReference type="ARBA" id="ARBA00010609"/>
    </source>
</evidence>
<evidence type="ECO:0000256" key="3">
    <source>
        <dbReference type="ARBA" id="ARBA00023157"/>
    </source>
</evidence>
<dbReference type="InterPro" id="IPR011706">
    <property type="entry name" value="Cu-oxidase_C"/>
</dbReference>
<dbReference type="Pfam" id="PF07732">
    <property type="entry name" value="Cu-oxidase_3"/>
    <property type="match status" value="1"/>
</dbReference>
<evidence type="ECO:0008006" key="11">
    <source>
        <dbReference type="Google" id="ProtNLM"/>
    </source>
</evidence>
<keyword evidence="3" id="KW-1015">Disulfide bond</keyword>
<keyword evidence="4" id="KW-0325">Glycoprotein</keyword>
<evidence type="ECO:0000256" key="4">
    <source>
        <dbReference type="ARBA" id="ARBA00023180"/>
    </source>
</evidence>